<evidence type="ECO:0000259" key="7">
    <source>
        <dbReference type="Pfam" id="PF04545"/>
    </source>
</evidence>
<feature type="domain" description="RNA polymerase sigma-70 region 2" evidence="6">
    <location>
        <begin position="23"/>
        <end position="88"/>
    </location>
</feature>
<evidence type="ECO:0000256" key="1">
    <source>
        <dbReference type="ARBA" id="ARBA00010641"/>
    </source>
</evidence>
<evidence type="ECO:0000256" key="5">
    <source>
        <dbReference type="ARBA" id="ARBA00023163"/>
    </source>
</evidence>
<name>A0A7H9AL46_9FLAO</name>
<feature type="domain" description="RNA polymerase sigma-70 region 4" evidence="7">
    <location>
        <begin position="120"/>
        <end position="168"/>
    </location>
</feature>
<evidence type="ECO:0000256" key="2">
    <source>
        <dbReference type="ARBA" id="ARBA00023015"/>
    </source>
</evidence>
<sequence length="187" mass="21781">METTDTLLIQNLQSGDKNALYAIYDRYSGAIYGVILRMCKREDLAQDVLQDTFLKIWQKIHLYNPEKGKFYTWAYRIAKNTALNSLRNPSPFIQTEDLSVYTKNQTEAIKEEYPELNGMLKRLEPHHQKAIELVYFEGYTHREAHEEMGIPLGTFKSYVRQALIKLRENYPTALILLLIVGRTIAYG</sequence>
<dbReference type="InterPro" id="IPR007630">
    <property type="entry name" value="RNA_pol_sigma70_r4"/>
</dbReference>
<dbReference type="SUPFAM" id="SSF88946">
    <property type="entry name" value="Sigma2 domain of RNA polymerase sigma factors"/>
    <property type="match status" value="1"/>
</dbReference>
<dbReference type="Proteomes" id="UP000509302">
    <property type="component" value="Chromosome"/>
</dbReference>
<dbReference type="SUPFAM" id="SSF88659">
    <property type="entry name" value="Sigma3 and sigma4 domains of RNA polymerase sigma factors"/>
    <property type="match status" value="1"/>
</dbReference>
<accession>A0A7H9AL46</accession>
<evidence type="ECO:0000313" key="8">
    <source>
        <dbReference type="EMBL" id="QLG44178.1"/>
    </source>
</evidence>
<dbReference type="GO" id="GO:0003677">
    <property type="term" value="F:DNA binding"/>
    <property type="evidence" value="ECO:0007669"/>
    <property type="project" value="UniProtKB-KW"/>
</dbReference>
<dbReference type="GO" id="GO:0016987">
    <property type="term" value="F:sigma factor activity"/>
    <property type="evidence" value="ECO:0007669"/>
    <property type="project" value="UniProtKB-KW"/>
</dbReference>
<organism evidence="8 9">
    <name type="scientific">Costertonia aggregata</name>
    <dbReference type="NCBI Taxonomy" id="343403"/>
    <lineage>
        <taxon>Bacteria</taxon>
        <taxon>Pseudomonadati</taxon>
        <taxon>Bacteroidota</taxon>
        <taxon>Flavobacteriia</taxon>
        <taxon>Flavobacteriales</taxon>
        <taxon>Flavobacteriaceae</taxon>
        <taxon>Costertonia</taxon>
    </lineage>
</organism>
<proteinExistence type="inferred from homology"/>
<keyword evidence="3" id="KW-0731">Sigma factor</keyword>
<dbReference type="InterPro" id="IPR013325">
    <property type="entry name" value="RNA_pol_sigma_r2"/>
</dbReference>
<dbReference type="Pfam" id="PF04542">
    <property type="entry name" value="Sigma70_r2"/>
    <property type="match status" value="1"/>
</dbReference>
<evidence type="ECO:0000259" key="6">
    <source>
        <dbReference type="Pfam" id="PF04542"/>
    </source>
</evidence>
<dbReference type="NCBIfam" id="TIGR02937">
    <property type="entry name" value="sigma70-ECF"/>
    <property type="match status" value="1"/>
</dbReference>
<evidence type="ECO:0000256" key="4">
    <source>
        <dbReference type="ARBA" id="ARBA00023125"/>
    </source>
</evidence>
<keyword evidence="5" id="KW-0804">Transcription</keyword>
<dbReference type="InterPro" id="IPR036388">
    <property type="entry name" value="WH-like_DNA-bd_sf"/>
</dbReference>
<dbReference type="InterPro" id="IPR007627">
    <property type="entry name" value="RNA_pol_sigma70_r2"/>
</dbReference>
<comment type="similarity">
    <text evidence="1">Belongs to the sigma-70 factor family. ECF subfamily.</text>
</comment>
<dbReference type="EMBL" id="CP058595">
    <property type="protein sequence ID" value="QLG44178.1"/>
    <property type="molecule type" value="Genomic_DNA"/>
</dbReference>
<dbReference type="RefSeq" id="WP_179240514.1">
    <property type="nucleotide sequence ID" value="NZ_CP058595.1"/>
</dbReference>
<dbReference type="KEGG" id="cagg:HYG79_02055"/>
<dbReference type="InterPro" id="IPR013324">
    <property type="entry name" value="RNA_pol_sigma_r3/r4-like"/>
</dbReference>
<dbReference type="InterPro" id="IPR014284">
    <property type="entry name" value="RNA_pol_sigma-70_dom"/>
</dbReference>
<protein>
    <submittedName>
        <fullName evidence="8">RNA polymerase sigma factor</fullName>
    </submittedName>
</protein>
<dbReference type="InterPro" id="IPR039425">
    <property type="entry name" value="RNA_pol_sigma-70-like"/>
</dbReference>
<keyword evidence="9" id="KW-1185">Reference proteome</keyword>
<dbReference type="PANTHER" id="PTHR43133">
    <property type="entry name" value="RNA POLYMERASE ECF-TYPE SIGMA FACTO"/>
    <property type="match status" value="1"/>
</dbReference>
<dbReference type="AlphaFoldDB" id="A0A7H9AL46"/>
<dbReference type="GO" id="GO:0006352">
    <property type="term" value="P:DNA-templated transcription initiation"/>
    <property type="evidence" value="ECO:0007669"/>
    <property type="project" value="InterPro"/>
</dbReference>
<dbReference type="Gene3D" id="1.10.1740.10">
    <property type="match status" value="1"/>
</dbReference>
<evidence type="ECO:0000313" key="9">
    <source>
        <dbReference type="Proteomes" id="UP000509302"/>
    </source>
</evidence>
<dbReference type="Pfam" id="PF04545">
    <property type="entry name" value="Sigma70_r4"/>
    <property type="match status" value="1"/>
</dbReference>
<dbReference type="Gene3D" id="1.10.10.10">
    <property type="entry name" value="Winged helix-like DNA-binding domain superfamily/Winged helix DNA-binding domain"/>
    <property type="match status" value="1"/>
</dbReference>
<dbReference type="CDD" id="cd06171">
    <property type="entry name" value="Sigma70_r4"/>
    <property type="match status" value="1"/>
</dbReference>
<evidence type="ECO:0000256" key="3">
    <source>
        <dbReference type="ARBA" id="ARBA00023082"/>
    </source>
</evidence>
<dbReference type="PANTHER" id="PTHR43133:SF62">
    <property type="entry name" value="RNA POLYMERASE SIGMA FACTOR SIGZ"/>
    <property type="match status" value="1"/>
</dbReference>
<keyword evidence="2" id="KW-0805">Transcription regulation</keyword>
<gene>
    <name evidence="8" type="ORF">HYG79_02055</name>
</gene>
<keyword evidence="4" id="KW-0238">DNA-binding</keyword>
<reference evidence="8 9" key="1">
    <citation type="journal article" date="2006" name="Int. J. Syst. Evol. Microbiol.">
        <title>Costertonia aggregata gen. nov., sp. nov., a mesophilic marine bacterium of the family Flavobacteriaceae, isolated from a mature biofilm.</title>
        <authorList>
            <person name="Kwon K.K."/>
            <person name="Lee Y.K."/>
            <person name="Lee H.K."/>
        </authorList>
    </citation>
    <scope>NUCLEOTIDE SEQUENCE [LARGE SCALE GENOMIC DNA]</scope>
    <source>
        <strain evidence="8 9">KCCM 42265</strain>
    </source>
</reference>